<dbReference type="EMBL" id="CP002606">
    <property type="protein sequence ID" value="AEA34435.1"/>
    <property type="molecule type" value="Genomic_DNA"/>
</dbReference>
<dbReference type="InterPro" id="IPR022791">
    <property type="entry name" value="L-PG_synthase/AglD"/>
</dbReference>
<evidence type="ECO:0008006" key="9">
    <source>
        <dbReference type="Google" id="ProtNLM"/>
    </source>
</evidence>
<keyword evidence="8" id="KW-1185">Reference proteome</keyword>
<comment type="subcellular location">
    <subcellularLocation>
        <location evidence="1">Cell membrane</location>
        <topology evidence="1">Multi-pass membrane protein</topology>
    </subcellularLocation>
</comment>
<proteinExistence type="predicted"/>
<gene>
    <name evidence="7" type="ordered locus">Hipma_1479</name>
</gene>
<evidence type="ECO:0000313" key="7">
    <source>
        <dbReference type="EMBL" id="AEA34435.1"/>
    </source>
</evidence>
<feature type="transmembrane region" description="Helical" evidence="6">
    <location>
        <begin position="77"/>
        <end position="100"/>
    </location>
</feature>
<evidence type="ECO:0000256" key="2">
    <source>
        <dbReference type="ARBA" id="ARBA00022475"/>
    </source>
</evidence>
<dbReference type="PANTHER" id="PTHR40277:SF1">
    <property type="entry name" value="BLL5419 PROTEIN"/>
    <property type="match status" value="1"/>
</dbReference>
<dbReference type="RefSeq" id="WP_013682464.1">
    <property type="nucleotide sequence ID" value="NC_015318.1"/>
</dbReference>
<dbReference type="PANTHER" id="PTHR40277">
    <property type="entry name" value="BLL5419 PROTEIN"/>
    <property type="match status" value="1"/>
</dbReference>
<feature type="transmembrane region" description="Helical" evidence="6">
    <location>
        <begin position="262"/>
        <end position="284"/>
    </location>
</feature>
<evidence type="ECO:0000256" key="1">
    <source>
        <dbReference type="ARBA" id="ARBA00004651"/>
    </source>
</evidence>
<reference evidence="7 8" key="1">
    <citation type="journal article" date="2011" name="Stand. Genomic Sci.">
        <title>Complete genome sequence of the thermophilic sulfur-reducer Hippea maritima type strain (MH(2)).</title>
        <authorList>
            <person name="Huntemann M."/>
            <person name="Lu M."/>
            <person name="Nolan M."/>
            <person name="Lapidus A."/>
            <person name="Lucas S."/>
            <person name="Hammon N."/>
            <person name="Deshpande S."/>
            <person name="Cheng J.F."/>
            <person name="Tapia R."/>
            <person name="Han C."/>
            <person name="Goodwin L."/>
            <person name="Pitluck S."/>
            <person name="Liolios K."/>
            <person name="Pagani I."/>
            <person name="Ivanova N."/>
            <person name="Ovchinikova G."/>
            <person name="Pati A."/>
            <person name="Chen A."/>
            <person name="Palaniappan K."/>
            <person name="Land M."/>
            <person name="Hauser L."/>
            <person name="Jeffries C.D."/>
            <person name="Detter J.C."/>
            <person name="Brambilla E.M."/>
            <person name="Rohde M."/>
            <person name="Spring S."/>
            <person name="Goker M."/>
            <person name="Woyke T."/>
            <person name="Bristow J."/>
            <person name="Eisen J.A."/>
            <person name="Markowitz V."/>
            <person name="Hugenholtz P."/>
            <person name="Kyrpides N.C."/>
            <person name="Klenk H.P."/>
            <person name="Mavromatis K."/>
        </authorList>
    </citation>
    <scope>NUCLEOTIDE SEQUENCE [LARGE SCALE GENOMIC DNA]</scope>
    <source>
        <strain evidence="8">ATCC 700847 / DSM 10411 / MH2</strain>
    </source>
</reference>
<keyword evidence="3 6" id="KW-0812">Transmembrane</keyword>
<evidence type="ECO:0000256" key="5">
    <source>
        <dbReference type="ARBA" id="ARBA00023136"/>
    </source>
</evidence>
<sequence>MVKFLIKIAISIGLILLLLYKIDTNAFIKTLTKIGLVQFLGLALLYLTSQIISSIRWHMIIKSLGGDIPVGSLFKLYLMGMFANLFLPSIIGGDGVKAYILSKQIGWQKSVSSIFLERYNGLLALLTLSVISLIVFFKLFSIKIAILIITANIFAIVSILSLRFFKHPKLKKFYQDIVMFHKSNKLMIVSILSILVQITVIAVYILVGRLFGFKVSIAYYFAFIPIITLISFLPISFNGIGVREFSFVYFFKIAHLSSTQSVSLSIAVFFVVVFCSLLGGIFYLDGRTLKEIRGVRKGT</sequence>
<reference evidence="8" key="2">
    <citation type="submission" date="2011-03" db="EMBL/GenBank/DDBJ databases">
        <title>The complete genome of Hippea maritima DSM 10411.</title>
        <authorList>
            <consortium name="US DOE Joint Genome Institute (JGI-PGF)"/>
            <person name="Lucas S."/>
            <person name="Copeland A."/>
            <person name="Lapidus A."/>
            <person name="Bruce D."/>
            <person name="Goodwin L."/>
            <person name="Pitluck S."/>
            <person name="Peters L."/>
            <person name="Kyrpides N."/>
            <person name="Mavromatis K."/>
            <person name="Pagani I."/>
            <person name="Ivanova N."/>
            <person name="Mikhailova N."/>
            <person name="Lu M."/>
            <person name="Detter J.C."/>
            <person name="Tapia R."/>
            <person name="Han C."/>
            <person name="Land M."/>
            <person name="Hauser L."/>
            <person name="Markowitz V."/>
            <person name="Cheng J.-F."/>
            <person name="Hugenholtz P."/>
            <person name="Woyke T."/>
            <person name="Wu D."/>
            <person name="Spring S."/>
            <person name="Schroeder M."/>
            <person name="Brambilla E."/>
            <person name="Klenk H.-P."/>
            <person name="Eisen J.A."/>
        </authorList>
    </citation>
    <scope>NUCLEOTIDE SEQUENCE [LARGE SCALE GENOMIC DNA]</scope>
    <source>
        <strain evidence="8">ATCC 700847 / DSM 10411 / MH2</strain>
    </source>
</reference>
<dbReference type="OrthoDB" id="9788795at2"/>
<dbReference type="Pfam" id="PF03706">
    <property type="entry name" value="LPG_synthase_TM"/>
    <property type="match status" value="1"/>
</dbReference>
<dbReference type="GO" id="GO:0005886">
    <property type="term" value="C:plasma membrane"/>
    <property type="evidence" value="ECO:0007669"/>
    <property type="project" value="UniProtKB-SubCell"/>
</dbReference>
<name>F2LTQ9_HIPMA</name>
<feature type="transmembrane region" description="Helical" evidence="6">
    <location>
        <begin position="146"/>
        <end position="165"/>
    </location>
</feature>
<keyword evidence="4 6" id="KW-1133">Transmembrane helix</keyword>
<evidence type="ECO:0000256" key="3">
    <source>
        <dbReference type="ARBA" id="ARBA00022692"/>
    </source>
</evidence>
<evidence type="ECO:0000313" key="8">
    <source>
        <dbReference type="Proteomes" id="UP000008139"/>
    </source>
</evidence>
<feature type="transmembrane region" description="Helical" evidence="6">
    <location>
        <begin position="6"/>
        <end position="22"/>
    </location>
</feature>
<feature type="transmembrane region" description="Helical" evidence="6">
    <location>
        <begin position="121"/>
        <end position="140"/>
    </location>
</feature>
<keyword evidence="2" id="KW-1003">Cell membrane</keyword>
<feature type="transmembrane region" description="Helical" evidence="6">
    <location>
        <begin position="186"/>
        <end position="207"/>
    </location>
</feature>
<evidence type="ECO:0000256" key="4">
    <source>
        <dbReference type="ARBA" id="ARBA00022989"/>
    </source>
</evidence>
<accession>F2LTQ9</accession>
<keyword evidence="5 6" id="KW-0472">Membrane</keyword>
<dbReference type="HOGENOM" id="CLU_048072_2_0_7"/>
<dbReference type="AlphaFoldDB" id="F2LTQ9"/>
<evidence type="ECO:0000256" key="6">
    <source>
        <dbReference type="SAM" id="Phobius"/>
    </source>
</evidence>
<dbReference type="InParanoid" id="F2LTQ9"/>
<dbReference type="NCBIfam" id="TIGR00374">
    <property type="entry name" value="flippase-like domain"/>
    <property type="match status" value="1"/>
</dbReference>
<protein>
    <recommendedName>
        <fullName evidence="9">Lysylphosphatidylglycerol synthetase/UPF0104</fullName>
    </recommendedName>
</protein>
<feature type="transmembrane region" description="Helical" evidence="6">
    <location>
        <begin position="34"/>
        <end position="57"/>
    </location>
</feature>
<organism evidence="7 8">
    <name type="scientific">Hippea maritima (strain ATCC 700847 / DSM 10411 / MH2)</name>
    <dbReference type="NCBI Taxonomy" id="760142"/>
    <lineage>
        <taxon>Bacteria</taxon>
        <taxon>Pseudomonadati</taxon>
        <taxon>Campylobacterota</taxon>
        <taxon>Desulfurellia</taxon>
        <taxon>Desulfurellales</taxon>
        <taxon>Hippeaceae</taxon>
        <taxon>Hippea</taxon>
    </lineage>
</organism>
<dbReference type="STRING" id="760142.Hipma_1479"/>
<dbReference type="Proteomes" id="UP000008139">
    <property type="component" value="Chromosome"/>
</dbReference>
<dbReference type="KEGG" id="hmr:Hipma_1479"/>
<dbReference type="eggNOG" id="COG0392">
    <property type="taxonomic scope" value="Bacteria"/>
</dbReference>
<feature type="transmembrane region" description="Helical" evidence="6">
    <location>
        <begin position="219"/>
        <end position="241"/>
    </location>
</feature>